<evidence type="ECO:0000313" key="2">
    <source>
        <dbReference type="Proteomes" id="UP001303046"/>
    </source>
</evidence>
<reference evidence="1 2" key="1">
    <citation type="submission" date="2023-08" db="EMBL/GenBank/DDBJ databases">
        <title>A Necator americanus chromosomal reference genome.</title>
        <authorList>
            <person name="Ilik V."/>
            <person name="Petrzelkova K.J."/>
            <person name="Pardy F."/>
            <person name="Fuh T."/>
            <person name="Niatou-Singa F.S."/>
            <person name="Gouil Q."/>
            <person name="Baker L."/>
            <person name="Ritchie M.E."/>
            <person name="Jex A.R."/>
            <person name="Gazzola D."/>
            <person name="Li H."/>
            <person name="Toshio Fujiwara R."/>
            <person name="Zhan B."/>
            <person name="Aroian R.V."/>
            <person name="Pafco B."/>
            <person name="Schwarz E.M."/>
        </authorList>
    </citation>
    <scope>NUCLEOTIDE SEQUENCE [LARGE SCALE GENOMIC DNA]</scope>
    <source>
        <strain evidence="1 2">Aroian</strain>
        <tissue evidence="1">Whole animal</tissue>
    </source>
</reference>
<proteinExistence type="predicted"/>
<evidence type="ECO:0000313" key="1">
    <source>
        <dbReference type="EMBL" id="KAK6748941.1"/>
    </source>
</evidence>
<keyword evidence="2" id="KW-1185">Reference proteome</keyword>
<protein>
    <submittedName>
        <fullName evidence="1">Uncharacterized protein</fullName>
    </submittedName>
</protein>
<comment type="caution">
    <text evidence="1">The sequence shown here is derived from an EMBL/GenBank/DDBJ whole genome shotgun (WGS) entry which is preliminary data.</text>
</comment>
<dbReference type="EMBL" id="JAVFWL010000004">
    <property type="protein sequence ID" value="KAK6748941.1"/>
    <property type="molecule type" value="Genomic_DNA"/>
</dbReference>
<dbReference type="Proteomes" id="UP001303046">
    <property type="component" value="Unassembled WGS sequence"/>
</dbReference>
<name>A0ABR1DEN5_NECAM</name>
<sequence>MSEMVSLRPLKTISIAEQPIELVDKFCYLDLKLKNSDSYATKIQWMCIMPVPPTTLWESLWSLWWKVFMVDSYYPRSRVANLSYDIRFTMLYGSDTWAVLKLKLKLKFLALITPLGMRPHVHFKPLQ</sequence>
<organism evidence="1 2">
    <name type="scientific">Necator americanus</name>
    <name type="common">Human hookworm</name>
    <dbReference type="NCBI Taxonomy" id="51031"/>
    <lineage>
        <taxon>Eukaryota</taxon>
        <taxon>Metazoa</taxon>
        <taxon>Ecdysozoa</taxon>
        <taxon>Nematoda</taxon>
        <taxon>Chromadorea</taxon>
        <taxon>Rhabditida</taxon>
        <taxon>Rhabditina</taxon>
        <taxon>Rhabditomorpha</taxon>
        <taxon>Strongyloidea</taxon>
        <taxon>Ancylostomatidae</taxon>
        <taxon>Bunostominae</taxon>
        <taxon>Necator</taxon>
    </lineage>
</organism>
<gene>
    <name evidence="1" type="primary">Necator_chrIV.g14808</name>
    <name evidence="1" type="ORF">RB195_001513</name>
</gene>
<accession>A0ABR1DEN5</accession>